<evidence type="ECO:0000256" key="4">
    <source>
        <dbReference type="ARBA" id="ARBA00020910"/>
    </source>
</evidence>
<dbReference type="Gene3D" id="1.10.10.10">
    <property type="entry name" value="Winged helix-like DNA-binding domain superfamily/Winged helix DNA-binding domain"/>
    <property type="match status" value="1"/>
</dbReference>
<evidence type="ECO:0000313" key="14">
    <source>
        <dbReference type="Proteomes" id="UP001449178"/>
    </source>
</evidence>
<evidence type="ECO:0000313" key="13">
    <source>
        <dbReference type="EMBL" id="WZW88837.1"/>
    </source>
</evidence>
<dbReference type="NCBIfam" id="NF006999">
    <property type="entry name" value="PRK09462.1"/>
    <property type="match status" value="1"/>
</dbReference>
<dbReference type="InterPro" id="IPR002481">
    <property type="entry name" value="FUR"/>
</dbReference>
<keyword evidence="14" id="KW-1185">Reference proteome</keyword>
<evidence type="ECO:0000256" key="9">
    <source>
        <dbReference type="ARBA" id="ARBA00023015"/>
    </source>
</evidence>
<dbReference type="InterPro" id="IPR043135">
    <property type="entry name" value="Fur_C"/>
</dbReference>
<reference evidence="13 14" key="1">
    <citation type="submission" date="2024-03" db="EMBL/GenBank/DDBJ databases">
        <title>Complete Genome Sequence and Annotation of Ignatzschineria larvae DSM 13226.</title>
        <authorList>
            <person name="Cantrell E."/>
            <person name="Burcham Z.M."/>
        </authorList>
    </citation>
    <scope>NUCLEOTIDE SEQUENCE [LARGE SCALE GENOMIC DNA]</scope>
    <source>
        <strain evidence="13 14">DSM 13226</strain>
    </source>
</reference>
<keyword evidence="10 12" id="KW-0238">DNA-binding</keyword>
<keyword evidence="7 12" id="KW-0479">Metal-binding</keyword>
<dbReference type="InterPro" id="IPR036390">
    <property type="entry name" value="WH_DNA-bd_sf"/>
</dbReference>
<evidence type="ECO:0000256" key="12">
    <source>
        <dbReference type="RuleBase" id="RU364037"/>
    </source>
</evidence>
<keyword evidence="11 12" id="KW-0804">Transcription</keyword>
<dbReference type="Pfam" id="PF01475">
    <property type="entry name" value="FUR"/>
    <property type="match status" value="1"/>
</dbReference>
<gene>
    <name evidence="12 13" type="primary">fur</name>
    <name evidence="13" type="ORF">WMO13_06285</name>
</gene>
<comment type="similarity">
    <text evidence="2 12">Belongs to the Fur family.</text>
</comment>
<dbReference type="Gene3D" id="3.30.1490.190">
    <property type="match status" value="1"/>
</dbReference>
<evidence type="ECO:0000256" key="10">
    <source>
        <dbReference type="ARBA" id="ARBA00023125"/>
    </source>
</evidence>
<evidence type="ECO:0000256" key="1">
    <source>
        <dbReference type="ARBA" id="ARBA00004496"/>
    </source>
</evidence>
<evidence type="ECO:0000256" key="11">
    <source>
        <dbReference type="ARBA" id="ARBA00023163"/>
    </source>
</evidence>
<evidence type="ECO:0000256" key="3">
    <source>
        <dbReference type="ARBA" id="ARBA00011738"/>
    </source>
</evidence>
<keyword evidence="12" id="KW-0408">Iron</keyword>
<protein>
    <recommendedName>
        <fullName evidence="4 12">Ferric uptake regulation protein</fullName>
    </recommendedName>
</protein>
<dbReference type="SUPFAM" id="SSF46785">
    <property type="entry name" value="Winged helix' DNA-binding domain"/>
    <property type="match status" value="1"/>
</dbReference>
<sequence>MMSSTELKNAGLKVTLPRLKILDILAKASATPVCHLTAEEIYMQLSSSGEEVGLATVYRVLTQFEQAGLVRRHFFDGGQSMFEIDDGDQHDHIICINCGHIGEFSHAKIHEKQAQIAAELGYELTDARTILHGICAKCREK</sequence>
<dbReference type="PANTHER" id="PTHR33202:SF2">
    <property type="entry name" value="FERRIC UPTAKE REGULATION PROTEIN"/>
    <property type="match status" value="1"/>
</dbReference>
<dbReference type="PANTHER" id="PTHR33202">
    <property type="entry name" value="ZINC UPTAKE REGULATION PROTEIN"/>
    <property type="match status" value="1"/>
</dbReference>
<accession>A0ABZ3C360</accession>
<dbReference type="CDD" id="cd07153">
    <property type="entry name" value="Fur_like"/>
    <property type="match status" value="1"/>
</dbReference>
<evidence type="ECO:0000256" key="6">
    <source>
        <dbReference type="ARBA" id="ARBA00022491"/>
    </source>
</evidence>
<name>A0ABZ3C360_9GAMM</name>
<dbReference type="Proteomes" id="UP001449178">
    <property type="component" value="Chromosome"/>
</dbReference>
<evidence type="ECO:0000256" key="2">
    <source>
        <dbReference type="ARBA" id="ARBA00007957"/>
    </source>
</evidence>
<dbReference type="EMBL" id="CP150637">
    <property type="protein sequence ID" value="WZW88837.1"/>
    <property type="molecule type" value="Genomic_DNA"/>
</dbReference>
<evidence type="ECO:0000256" key="7">
    <source>
        <dbReference type="ARBA" id="ARBA00022723"/>
    </source>
</evidence>
<dbReference type="InterPro" id="IPR036388">
    <property type="entry name" value="WH-like_DNA-bd_sf"/>
</dbReference>
<keyword evidence="8 12" id="KW-0862">Zinc</keyword>
<evidence type="ECO:0000256" key="5">
    <source>
        <dbReference type="ARBA" id="ARBA00022490"/>
    </source>
</evidence>
<keyword evidence="6 12" id="KW-0678">Repressor</keyword>
<organism evidence="13 14">
    <name type="scientific">Ignatzschineria larvae DSM 13226</name>
    <dbReference type="NCBI Taxonomy" id="1111732"/>
    <lineage>
        <taxon>Bacteria</taxon>
        <taxon>Pseudomonadati</taxon>
        <taxon>Pseudomonadota</taxon>
        <taxon>Gammaproteobacteria</taxon>
        <taxon>Cardiobacteriales</taxon>
        <taxon>Ignatzschineriaceae</taxon>
        <taxon>Ignatzschineria</taxon>
    </lineage>
</organism>
<keyword evidence="9 12" id="KW-0805">Transcription regulation</keyword>
<comment type="subunit">
    <text evidence="3 12">Homodimer.</text>
</comment>
<proteinExistence type="inferred from homology"/>
<evidence type="ECO:0000256" key="8">
    <source>
        <dbReference type="ARBA" id="ARBA00022833"/>
    </source>
</evidence>
<keyword evidence="5 12" id="KW-0963">Cytoplasm</keyword>
<comment type="subcellular location">
    <subcellularLocation>
        <location evidence="1 12">Cytoplasm</location>
    </subcellularLocation>
</comment>